<accession>C8YR60</accession>
<keyword evidence="4" id="KW-0539">Nucleus</keyword>
<feature type="compositionally biased region" description="Acidic residues" evidence="10">
    <location>
        <begin position="1018"/>
        <end position="1034"/>
    </location>
</feature>
<dbReference type="KEGG" id="xla:100306948"/>
<evidence type="ECO:0000256" key="10">
    <source>
        <dbReference type="SAM" id="MobiDB-lite"/>
    </source>
</evidence>
<keyword evidence="13" id="KW-1185">Reference proteome</keyword>
<feature type="compositionally biased region" description="Basic and acidic residues" evidence="10">
    <location>
        <begin position="921"/>
        <end position="932"/>
    </location>
</feature>
<keyword evidence="3" id="KW-0238">DNA-binding</keyword>
<reference evidence="14" key="2">
    <citation type="journal article" date="2011" name="J. Cell Biol.">
        <title>CENP-C recruits M18BP1 to centromeres to promote CENP-A chromatin assembly.</title>
        <authorList>
            <person name="Moree B."/>
            <person name="Meyer C.B."/>
            <person name="Fuller C.J."/>
            <person name="Straight A.F."/>
        </authorList>
    </citation>
    <scope>NUCLEOTIDE SEQUENCE</scope>
</reference>
<feature type="compositionally biased region" description="Polar residues" evidence="10">
    <location>
        <begin position="1088"/>
        <end position="1097"/>
    </location>
</feature>
<feature type="compositionally biased region" description="Low complexity" evidence="10">
    <location>
        <begin position="477"/>
        <end position="490"/>
    </location>
</feature>
<comment type="similarity">
    <text evidence="2">Belongs to the CENP-C/MIF2 family.</text>
</comment>
<dbReference type="RefSeq" id="NP_001159485.1">
    <property type="nucleotide sequence ID" value="NM_001166013.1"/>
</dbReference>
<feature type="compositionally biased region" description="Basic and acidic residues" evidence="10">
    <location>
        <begin position="1131"/>
        <end position="1147"/>
    </location>
</feature>
<dbReference type="InterPro" id="IPR011051">
    <property type="entry name" value="RmlC_Cupin_sf"/>
</dbReference>
<dbReference type="Bgee" id="100306948">
    <property type="expression patterns" value="Expressed in testis and 18 other cell types or tissues"/>
</dbReference>
<feature type="region of interest" description="Disordered" evidence="10">
    <location>
        <begin position="1078"/>
        <end position="1097"/>
    </location>
</feature>
<dbReference type="GO" id="GO:0005721">
    <property type="term" value="C:pericentric heterochromatin"/>
    <property type="evidence" value="ECO:0007669"/>
    <property type="project" value="UniProtKB-ARBA"/>
</dbReference>
<feature type="compositionally biased region" description="Basic residues" evidence="10">
    <location>
        <begin position="939"/>
        <end position="950"/>
    </location>
</feature>
<evidence type="ECO:0000256" key="8">
    <source>
        <dbReference type="ARBA" id="ARBA00082151"/>
    </source>
</evidence>
<gene>
    <name evidence="14 15" type="primary">cenpc.L</name>
    <name evidence="14" type="synonym">cenp-c</name>
    <name evidence="14" type="synonym">cenpc</name>
    <name evidence="12" type="synonym">CENPC1</name>
    <name evidence="14" type="synonym">cenpc1</name>
    <name evidence="14" type="synonym">hcp-4</name>
    <name evidence="14" type="synonym">mif2</name>
</gene>
<reference evidence="14" key="3">
    <citation type="journal article" date="2015" name="Nucleus">
        <title>The distinct functions of CENP-C and CENP-T/W in centromere propagation and function in Xenopus egg extracts.</title>
        <authorList>
            <person name="Krizaic I."/>
            <person name="Williams S.J."/>
            <person name="Sanchez P."/>
            <person name="Rodriguez-Corsino M."/>
            <person name="Stukenberg P.T."/>
            <person name="Losada A."/>
        </authorList>
    </citation>
    <scope>NUCLEOTIDE SEQUENCE</scope>
</reference>
<evidence type="ECO:0000256" key="7">
    <source>
        <dbReference type="ARBA" id="ARBA00068530"/>
    </source>
</evidence>
<dbReference type="GO" id="GO:0051382">
    <property type="term" value="P:kinetochore assembly"/>
    <property type="evidence" value="ECO:0000318"/>
    <property type="project" value="GO_Central"/>
</dbReference>
<dbReference type="GO" id="GO:0051315">
    <property type="term" value="P:attachment of mitotic spindle microtubules to kinetochore"/>
    <property type="evidence" value="ECO:0000318"/>
    <property type="project" value="GO_Central"/>
</dbReference>
<evidence type="ECO:0000256" key="3">
    <source>
        <dbReference type="ARBA" id="ARBA00023125"/>
    </source>
</evidence>
<feature type="compositionally biased region" description="Polar residues" evidence="10">
    <location>
        <begin position="301"/>
        <end position="311"/>
    </location>
</feature>
<dbReference type="AGR" id="Xenbase:XB-GENE-6452731"/>
<dbReference type="InterPro" id="IPR028386">
    <property type="entry name" value="CENP-C/Mif2/cnp3"/>
</dbReference>
<evidence type="ECO:0000313" key="14">
    <source>
        <dbReference type="RefSeq" id="NP_001159485.1"/>
    </source>
</evidence>
<name>C8YR60_XENLA</name>
<proteinExistence type="evidence at transcript level"/>
<feature type="region of interest" description="Disordered" evidence="10">
    <location>
        <begin position="254"/>
        <end position="279"/>
    </location>
</feature>
<dbReference type="GeneID" id="100306948"/>
<feature type="compositionally biased region" description="Polar residues" evidence="10">
    <location>
        <begin position="1120"/>
        <end position="1130"/>
    </location>
</feature>
<sequence length="1400" mass="156051">MSRHGAAEDGLNRLKNVYRPRYLYGDGLQEPQKTRPGQNILSAIKNCFEDPNSQAYFKKPGNIIRMDSLLSLESGSTMLDSESGEEEDTEQTTPGDEGAVLLEKAATPTGAVRNLAKSLDRTYILEQSAVQNPASPTITLPTKKRLSFKNFTEPEANNKRMRMSEKDLICSTDEKESEIQHHVMAVEKKNFASPHKKRTTLTGFPEKRPSKVVPYPQNSLFQQQDEIEHDNEDEFMIDEVDSFVVNSWISNPKKAKSDLKGSMSAHSKKSQQVNEEAKNIQRDICDRARVVNKELSSEKFSSYGHNTNMSPKNKGGTGKKNLGQRLCENDLDYLSSEVQNLQQTLSNSQIVINTQSASEAALARIRGTSVYIARELQSPNLKQKHQPESSEEVQLPKTKVTSTSKSVYIQEIDMGGPFQKQKKQPDPQNMELIQSLKDAADMEEGKRYANADNPKEDQAEACLPEKSGSLGKSNVRTGLSTGKKSLTKKTMQSSAFKQNAHKPEVLENTGETEGFATLGNSKILEKPNHLLEIRNPRSPVYSMFLQAATQGHATRYSVVQEAPIFNIPHQGEEDDNDFVFDEAALLDCEPLISIPRRGKPLPSKKIIWSERDTGSRVCTDSMQNDTEKDQNNVGANEQNQQATPKEKSTRKNPALSDKNFTLNKEKPLDKVDNSIKLSTQKGKKSKSACVDGPSELDEHDNNALSDEPHLKKTSSKKQILSKTNKGKPVKKAQKKKQTRSKGKPTPLNRNKNNGGQEAINTGTGFSDEACTPDGIQKQSKSARISIYSKVVSPARRNIFSSDENENPHVTNLQIASSPYKRVKKKDIDNFEFPETLSSQDLKQAHTPNQRLQASAAEKVTSAICDQLETGRTQRISRPPSQWWIVSPSHTNKTVLVEPELPSKSLQKENKNKSKKKKGTKKEKIPDANDDKGITVTIPNKRKTPLKKGNKKQLEDISSADEGCAEMPVSAADVKNSASLPNVRDLEMQDSEMQRGFQKMLKPIIKKNKRRSKKLISSEESEKELAELSEDDGYLDNECSVPQAQESRMRCQKLIKPDCQNQNFIVSGATLLDASDESPYLIDDEPENTSESGSDCATSSITVGKTLVSPRKVAQLEEIKNTPQLLSSDSEGNNKPEPRSQRKSREDLYTSTVGSGPTVPRIVRLTTANEKPITYEPYTSSSGSDNEYEYGTQLHKIIPPSKTPNVRRSKRTRVKPLAYWKGERVNYKIRPSGGFLVEGVVPPAEVEPPRKAVAKRRIYNKQKGHIPTYVEPLTEDYVEPAKVLDADTGTITTIDCVRTSENCLYHDPDQPISICKSIRNSAFSTGKLKIGPFQEKGLQFVCMDTIVFYIMTGSVQLTLHLSTYNLKTGDFFYIPPGNMYNVKNLLNEDAVLIFTQIKGGS</sequence>
<evidence type="ECO:0000256" key="9">
    <source>
        <dbReference type="ARBA" id="ARBA00083562"/>
    </source>
</evidence>
<evidence type="ECO:0000256" key="6">
    <source>
        <dbReference type="ARBA" id="ARBA00064952"/>
    </source>
</evidence>
<comment type="subcellular location">
    <subcellularLocation>
        <location evidence="1">Nucleus</location>
    </subcellularLocation>
</comment>
<feature type="compositionally biased region" description="Polar residues" evidence="10">
    <location>
        <begin position="747"/>
        <end position="764"/>
    </location>
</feature>
<dbReference type="InterPro" id="IPR025974">
    <property type="entry name" value="Mif2/CENP-C_cupin"/>
</dbReference>
<dbReference type="GO" id="GO:0051455">
    <property type="term" value="P:spindle attachment to meiosis I kinetochore"/>
    <property type="evidence" value="ECO:0000318"/>
    <property type="project" value="GO_Central"/>
</dbReference>
<dbReference type="OrthoDB" id="1939643at2759"/>
<feature type="compositionally biased region" description="Basic residues" evidence="10">
    <location>
        <begin position="724"/>
        <end position="742"/>
    </location>
</feature>
<evidence type="ECO:0000256" key="1">
    <source>
        <dbReference type="ARBA" id="ARBA00004123"/>
    </source>
</evidence>
<reference evidence="12 14" key="1">
    <citation type="journal article" date="2009" name="Mol. Biol. Cell">
        <title>Dissection of CENP-C-directed centromere and kinetochore assembly.</title>
        <authorList>
            <person name="Milks K.J."/>
            <person name="Moree B."/>
            <person name="Straight A.F."/>
        </authorList>
    </citation>
    <scope>NUCLEOTIDE SEQUENCE</scope>
</reference>
<feature type="region of interest" description="Disordered" evidence="10">
    <location>
        <begin position="894"/>
        <end position="954"/>
    </location>
</feature>
<dbReference type="InterPro" id="IPR014710">
    <property type="entry name" value="RmlC-like_jellyroll"/>
</dbReference>
<evidence type="ECO:0000256" key="2">
    <source>
        <dbReference type="ARBA" id="ARBA00010291"/>
    </source>
</evidence>
<comment type="function">
    <text evidence="5">Component of the CENPA-NAC (nucleosome-associated) complex, a complex that plays a central role in assembly of kinetochore proteins, mitotic progression and chromosome segregation. The CENPA-NAC complex recruits the CENPA-CAD (nucleosome distal) complex and may be involved in incorporation of newly synthesized CENPA into centromeres. CENPC recruits DNA methylation and DNMT3B to both centromeric and pericentromeric satellite repeats and regulates the histone code in these regions.</text>
</comment>
<dbReference type="Xenbase" id="XB-GENE-6452731">
    <property type="gene designation" value="cenpc.L"/>
</dbReference>
<feature type="domain" description="Mif2/CENP-C cupin" evidence="11">
    <location>
        <begin position="1317"/>
        <end position="1395"/>
    </location>
</feature>
<organism evidence="12">
    <name type="scientific">Xenopus laevis</name>
    <name type="common">African clawed frog</name>
    <dbReference type="NCBI Taxonomy" id="8355"/>
    <lineage>
        <taxon>Eukaryota</taxon>
        <taxon>Metazoa</taxon>
        <taxon>Chordata</taxon>
        <taxon>Craniata</taxon>
        <taxon>Vertebrata</taxon>
        <taxon>Euteleostomi</taxon>
        <taxon>Amphibia</taxon>
        <taxon>Batrachia</taxon>
        <taxon>Anura</taxon>
        <taxon>Pipoidea</taxon>
        <taxon>Pipidae</taxon>
        <taxon>Xenopodinae</taxon>
        <taxon>Xenopus</taxon>
        <taxon>Xenopus</taxon>
    </lineage>
</organism>
<dbReference type="SUPFAM" id="SSF51182">
    <property type="entry name" value="RmlC-like cupins"/>
    <property type="match status" value="1"/>
</dbReference>
<dbReference type="EMBL" id="FJ791250">
    <property type="protein sequence ID" value="ACV87357.1"/>
    <property type="molecule type" value="mRNA"/>
</dbReference>
<feature type="compositionally biased region" description="Polar residues" evidence="10">
    <location>
        <begin position="631"/>
        <end position="643"/>
    </location>
</feature>
<dbReference type="Pfam" id="PF11699">
    <property type="entry name" value="CENP-C_C"/>
    <property type="match status" value="1"/>
</dbReference>
<evidence type="ECO:0000256" key="5">
    <source>
        <dbReference type="ARBA" id="ARBA00053516"/>
    </source>
</evidence>
<evidence type="ECO:0000313" key="13">
    <source>
        <dbReference type="Proteomes" id="UP000186698"/>
    </source>
</evidence>
<dbReference type="GO" id="GO:0005634">
    <property type="term" value="C:nucleus"/>
    <property type="evidence" value="ECO:0007669"/>
    <property type="project" value="UniProtKB-SubCell"/>
</dbReference>
<evidence type="ECO:0000259" key="11">
    <source>
        <dbReference type="Pfam" id="PF11699"/>
    </source>
</evidence>
<feature type="region of interest" description="Disordered" evidence="10">
    <location>
        <begin position="465"/>
        <end position="499"/>
    </location>
</feature>
<reference evidence="14" key="4">
    <citation type="submission" date="2025-04" db="UniProtKB">
        <authorList>
            <consortium name="RefSeq"/>
        </authorList>
    </citation>
    <scope>IDENTIFICATION</scope>
</reference>
<dbReference type="PANTHER" id="PTHR16684:SF11">
    <property type="entry name" value="CENTROMERE PROTEIN C"/>
    <property type="match status" value="1"/>
</dbReference>
<dbReference type="GO" id="GO:0000776">
    <property type="term" value="C:kinetochore"/>
    <property type="evidence" value="ECO:0007669"/>
    <property type="project" value="InterPro"/>
</dbReference>
<evidence type="ECO:0000256" key="4">
    <source>
        <dbReference type="ARBA" id="ARBA00023242"/>
    </source>
</evidence>
<feature type="compositionally biased region" description="Basic and acidic residues" evidence="10">
    <location>
        <begin position="663"/>
        <end position="673"/>
    </location>
</feature>
<protein>
    <recommendedName>
        <fullName evidence="7">Centromere protein C</fullName>
    </recommendedName>
    <alternativeName>
        <fullName evidence="8">Centromere autoantigen C</fullName>
    </alternativeName>
    <alternativeName>
        <fullName evidence="9">Centromere protein C 1</fullName>
    </alternativeName>
</protein>
<dbReference type="SMR" id="C8YR60"/>
<feature type="region of interest" description="Disordered" evidence="10">
    <location>
        <begin position="378"/>
        <end position="399"/>
    </location>
</feature>
<dbReference type="Gene3D" id="2.60.120.10">
    <property type="entry name" value="Jelly Rolls"/>
    <property type="match status" value="1"/>
</dbReference>
<dbReference type="Proteomes" id="UP000186698">
    <property type="component" value="Chromosome 1L"/>
</dbReference>
<feature type="region of interest" description="Disordered" evidence="10">
    <location>
        <begin position="615"/>
        <end position="782"/>
    </location>
</feature>
<dbReference type="PANTHER" id="PTHR16684">
    <property type="entry name" value="CENTROMERE PROTEIN C"/>
    <property type="match status" value="1"/>
</dbReference>
<dbReference type="FunFam" id="2.60.120.10:FF:000033">
    <property type="entry name" value="Centromere protein C 1"/>
    <property type="match status" value="1"/>
</dbReference>
<comment type="subunit">
    <text evidence="6">Oligomer. Component of the CENPA-NAC complex, at least composed of CENPA, CENPC, CENPH, CENPM, CENPN, CENPT and CENPU. The CENPA-NAC complex interacts with the CENPA-CAD complex, composed of CENPI, CENPK, CENPL, CENPO, CENPP, CENPQ, CENPR and CENPS. Binds to DAXX. Interacts with DNMT3B. Interacts directly with CENPA. Identified in a centromere complex containing histones H2A, H2B and H4, and at least CENPA, CENPB, CENPC, CENPT, CENPN, HJURP, SUPT16H, SSRP1 and RSF1. Interacts with MEIKIN.</text>
</comment>
<feature type="region of interest" description="Disordered" evidence="10">
    <location>
        <begin position="301"/>
        <end position="321"/>
    </location>
</feature>
<feature type="region of interest" description="Disordered" evidence="10">
    <location>
        <begin position="1007"/>
        <end position="1036"/>
    </location>
</feature>
<evidence type="ECO:0000313" key="12">
    <source>
        <dbReference type="EMBL" id="ACV87357.1"/>
    </source>
</evidence>
<feature type="region of interest" description="Disordered" evidence="10">
    <location>
        <begin position="1116"/>
        <end position="1159"/>
    </location>
</feature>
<evidence type="ECO:0000313" key="15">
    <source>
        <dbReference type="Xenbase" id="XB-GENE-6452731"/>
    </source>
</evidence>
<feature type="region of interest" description="Disordered" evidence="10">
    <location>
        <begin position="76"/>
        <end position="96"/>
    </location>
</feature>
<dbReference type="GO" id="GO:0019237">
    <property type="term" value="F:centromeric DNA binding"/>
    <property type="evidence" value="ECO:0000318"/>
    <property type="project" value="GO_Central"/>
</dbReference>
<dbReference type="CTD" id="100306948"/>